<evidence type="ECO:0000313" key="20">
    <source>
        <dbReference type="Proteomes" id="UP000316095"/>
    </source>
</evidence>
<dbReference type="PROSITE" id="PS00742">
    <property type="entry name" value="PEP_ENZYMES_2"/>
    <property type="match status" value="1"/>
</dbReference>
<dbReference type="InterPro" id="IPR036637">
    <property type="entry name" value="Phosphohistidine_dom_sf"/>
</dbReference>
<dbReference type="SUPFAM" id="SSF52009">
    <property type="entry name" value="Phosphohistidine domain"/>
    <property type="match status" value="1"/>
</dbReference>
<dbReference type="SUPFAM" id="SSF56059">
    <property type="entry name" value="Glutathione synthetase ATP-binding domain-like"/>
    <property type="match status" value="1"/>
</dbReference>
<dbReference type="EC" id="2.7.9.2" evidence="5 15"/>
<dbReference type="InterPro" id="IPR040442">
    <property type="entry name" value="Pyrv_kinase-like_dom_sf"/>
</dbReference>
<feature type="domain" description="PEP-utilising enzyme C-terminal" evidence="18">
    <location>
        <begin position="488"/>
        <end position="801"/>
    </location>
</feature>
<comment type="cofactor">
    <cofactor evidence="1 15">
        <name>Mg(2+)</name>
        <dbReference type="ChEBI" id="CHEBI:18420"/>
    </cofactor>
</comment>
<dbReference type="EMBL" id="SJPG01000001">
    <property type="protein sequence ID" value="TWT59681.1"/>
    <property type="molecule type" value="Genomic_DNA"/>
</dbReference>
<evidence type="ECO:0000256" key="6">
    <source>
        <dbReference type="ARBA" id="ARBA00021623"/>
    </source>
</evidence>
<gene>
    <name evidence="19" type="primary">ppsA</name>
    <name evidence="19" type="ORF">Pan54_03900</name>
</gene>
<dbReference type="InterPro" id="IPR002192">
    <property type="entry name" value="PPDK_AMP/ATP-bd"/>
</dbReference>
<protein>
    <recommendedName>
        <fullName evidence="6 15">Phosphoenolpyruvate synthase</fullName>
        <shortName evidence="15">PEP synthase</shortName>
        <ecNumber evidence="5 15">2.7.9.2</ecNumber>
    </recommendedName>
    <alternativeName>
        <fullName evidence="13 15">Pyruvate, water dikinase</fullName>
    </alternativeName>
</protein>
<evidence type="ECO:0000256" key="15">
    <source>
        <dbReference type="PIRNR" id="PIRNR000854"/>
    </source>
</evidence>
<evidence type="ECO:0000259" key="18">
    <source>
        <dbReference type="Pfam" id="PF02896"/>
    </source>
</evidence>
<dbReference type="GO" id="GO:0006094">
    <property type="term" value="P:gluconeogenesis"/>
    <property type="evidence" value="ECO:0007669"/>
    <property type="project" value="UniProtKB-UniPathway"/>
</dbReference>
<dbReference type="PANTHER" id="PTHR43030">
    <property type="entry name" value="PHOSPHOENOLPYRUVATE SYNTHASE"/>
    <property type="match status" value="1"/>
</dbReference>
<evidence type="ECO:0000256" key="13">
    <source>
        <dbReference type="ARBA" id="ARBA00033470"/>
    </source>
</evidence>
<evidence type="ECO:0000256" key="11">
    <source>
        <dbReference type="ARBA" id="ARBA00022840"/>
    </source>
</evidence>
<dbReference type="RefSeq" id="WP_146501885.1">
    <property type="nucleotide sequence ID" value="NZ_SJPG01000001.1"/>
</dbReference>
<sequence length="805" mass="89472">MSDAVKGTSEYIRWFNDISIDDIASVGGKNASLGEMYQSLTDQGILVPNGFAVTAQAYHDFLSVTGVDQKIRSILADLDTSDMENLQQRGHAVRQAILSVTMPDSLQQQIITEYETLCGETIDIDVAVRSSATAEDLPDASFAGQQETMLNVRGAGVLLETCRRCFASLFTDRAISYRQERDFDHFTIGLSIGVQLMVRSDLAYSGVMFSIDTETGFPDAVLINAAYGLGENVVQGSVNPDEFYVFKTTLLKDPECRPILQRRLGTKEFKLIYDLGGTRMTKNVPVSLEDRRRFCIPDEDLLLLARWACVIEDHYSQKKGQLCPMDIEWAKDGLTGKMYIVQARPETVQSQKIKNVLETFELNNRSQVLVTGRAVGERIAKGPVRIIDSPLGLKQFQPGEILVTDKTDPDWEPTMKKAAAIVTNRGGRTCHAAIVSRELGLPAIVGTETGTELLQTGQPVTVCCAEGDAGFVYEGLLDYEQKSVELSEVSRTRTKIMMNLANPDQAFRLSFLPNDGVGLARVEFIINHSIKIHPLALLDYDQLADIKIREMIDEITVGYEDKPEFFVEKLAEGVAMIAAAFYPKEVILRMSDFKTNEYANLVGGKPYEPTEENPMIGFRGASRYYDDRYRAGFALECRAIHRVREVMGLHNLKVMIPFCRTVEEGRRVISEMESHGLVQGENGLEVYVMCEIPSNVIIAEQFAEVFDGFSIGSNDLTQLTLGVDRDSEIVAHLFDERNPAVKKMITEVISKAKSANKKIGICGQAPSDYPEFAKFLIDEGIDSISLNPDTIIKTTLLVAEHEAKQ</sequence>
<comment type="pathway">
    <text evidence="3 15">Carbohydrate biosynthesis; gluconeogenesis.</text>
</comment>
<dbReference type="PIRSF" id="PIRSF000854">
    <property type="entry name" value="PEP_synthase"/>
    <property type="match status" value="1"/>
</dbReference>
<keyword evidence="11 15" id="KW-0067">ATP-binding</keyword>
<evidence type="ECO:0000256" key="14">
    <source>
        <dbReference type="ARBA" id="ARBA00047700"/>
    </source>
</evidence>
<comment type="caution">
    <text evidence="19">The sequence shown here is derived from an EMBL/GenBank/DDBJ whole genome shotgun (WGS) entry which is preliminary data.</text>
</comment>
<organism evidence="19 20">
    <name type="scientific">Rubinisphaera italica</name>
    <dbReference type="NCBI Taxonomy" id="2527969"/>
    <lineage>
        <taxon>Bacteria</taxon>
        <taxon>Pseudomonadati</taxon>
        <taxon>Planctomycetota</taxon>
        <taxon>Planctomycetia</taxon>
        <taxon>Planctomycetales</taxon>
        <taxon>Planctomycetaceae</taxon>
        <taxon>Rubinisphaera</taxon>
    </lineage>
</organism>
<keyword evidence="7 15" id="KW-0808">Transferase</keyword>
<dbReference type="UniPathway" id="UPA00138"/>
<proteinExistence type="inferred from homology"/>
<dbReference type="PROSITE" id="PS00370">
    <property type="entry name" value="PEP_ENZYMES_PHOS_SITE"/>
    <property type="match status" value="1"/>
</dbReference>
<dbReference type="InterPro" id="IPR008279">
    <property type="entry name" value="PEP-util_enz_mobile_dom"/>
</dbReference>
<dbReference type="Gene3D" id="3.30.1490.20">
    <property type="entry name" value="ATP-grasp fold, A domain"/>
    <property type="match status" value="1"/>
</dbReference>
<evidence type="ECO:0000256" key="5">
    <source>
        <dbReference type="ARBA" id="ARBA00011996"/>
    </source>
</evidence>
<evidence type="ECO:0000313" key="19">
    <source>
        <dbReference type="EMBL" id="TWT59681.1"/>
    </source>
</evidence>
<dbReference type="Proteomes" id="UP000316095">
    <property type="component" value="Unassembled WGS sequence"/>
</dbReference>
<keyword evidence="19" id="KW-0670">Pyruvate</keyword>
<evidence type="ECO:0000259" key="17">
    <source>
        <dbReference type="Pfam" id="PF01326"/>
    </source>
</evidence>
<dbReference type="Gene3D" id="3.50.30.10">
    <property type="entry name" value="Phosphohistidine domain"/>
    <property type="match status" value="1"/>
</dbReference>
<dbReference type="InterPro" id="IPR018274">
    <property type="entry name" value="PEP_util_AS"/>
</dbReference>
<comment type="similarity">
    <text evidence="4 15">Belongs to the PEP-utilizing enzyme family.</text>
</comment>
<evidence type="ECO:0000256" key="12">
    <source>
        <dbReference type="ARBA" id="ARBA00022842"/>
    </source>
</evidence>
<keyword evidence="20" id="KW-1185">Reference proteome</keyword>
<feature type="domain" description="Pyruvate phosphate dikinase AMP/ATP-binding" evidence="17">
    <location>
        <begin position="24"/>
        <end position="356"/>
    </location>
</feature>
<evidence type="ECO:0000256" key="1">
    <source>
        <dbReference type="ARBA" id="ARBA00001946"/>
    </source>
</evidence>
<dbReference type="PANTHER" id="PTHR43030:SF1">
    <property type="entry name" value="PHOSPHOENOLPYRUVATE SYNTHASE"/>
    <property type="match status" value="1"/>
</dbReference>
<evidence type="ECO:0000259" key="16">
    <source>
        <dbReference type="Pfam" id="PF00391"/>
    </source>
</evidence>
<dbReference type="Pfam" id="PF01326">
    <property type="entry name" value="PPDK_N"/>
    <property type="match status" value="1"/>
</dbReference>
<dbReference type="Gene3D" id="3.30.470.20">
    <property type="entry name" value="ATP-grasp fold, B domain"/>
    <property type="match status" value="1"/>
</dbReference>
<evidence type="ECO:0000256" key="3">
    <source>
        <dbReference type="ARBA" id="ARBA00004742"/>
    </source>
</evidence>
<dbReference type="Gene3D" id="3.20.20.60">
    <property type="entry name" value="Phosphoenolpyruvate-binding domains"/>
    <property type="match status" value="1"/>
</dbReference>
<feature type="domain" description="PEP-utilising enzyme mobile" evidence="16">
    <location>
        <begin position="396"/>
        <end position="467"/>
    </location>
</feature>
<evidence type="ECO:0000256" key="4">
    <source>
        <dbReference type="ARBA" id="ARBA00007837"/>
    </source>
</evidence>
<dbReference type="NCBIfam" id="TIGR01418">
    <property type="entry name" value="PEP_synth"/>
    <property type="match status" value="1"/>
</dbReference>
<evidence type="ECO:0000256" key="10">
    <source>
        <dbReference type="ARBA" id="ARBA00022777"/>
    </source>
</evidence>
<accession>A0A5C5XB99</accession>
<dbReference type="FunFam" id="3.30.470.20:FF:000017">
    <property type="entry name" value="Phosphoenolpyruvate synthase"/>
    <property type="match status" value="1"/>
</dbReference>
<evidence type="ECO:0000256" key="2">
    <source>
        <dbReference type="ARBA" id="ARBA00002988"/>
    </source>
</evidence>
<evidence type="ECO:0000256" key="8">
    <source>
        <dbReference type="ARBA" id="ARBA00022723"/>
    </source>
</evidence>
<name>A0A5C5XB99_9PLAN</name>
<dbReference type="NCBIfam" id="NF005057">
    <property type="entry name" value="PRK06464.1"/>
    <property type="match status" value="1"/>
</dbReference>
<dbReference type="OrthoDB" id="9765468at2"/>
<keyword evidence="8 15" id="KW-0479">Metal-binding</keyword>
<dbReference type="Pfam" id="PF00391">
    <property type="entry name" value="PEP-utilizers"/>
    <property type="match status" value="1"/>
</dbReference>
<keyword evidence="10 15" id="KW-0418">Kinase</keyword>
<dbReference type="AlphaFoldDB" id="A0A5C5XB99"/>
<dbReference type="FunFam" id="3.30.1490.20:FF:000010">
    <property type="entry name" value="Phosphoenolpyruvate synthase"/>
    <property type="match status" value="1"/>
</dbReference>
<dbReference type="InterPro" id="IPR023151">
    <property type="entry name" value="PEP_util_CS"/>
</dbReference>
<dbReference type="GO" id="GO:0005524">
    <property type="term" value="F:ATP binding"/>
    <property type="evidence" value="ECO:0007669"/>
    <property type="project" value="UniProtKB-KW"/>
</dbReference>
<dbReference type="SUPFAM" id="SSF51621">
    <property type="entry name" value="Phosphoenolpyruvate/pyruvate domain"/>
    <property type="match status" value="1"/>
</dbReference>
<reference evidence="19 20" key="1">
    <citation type="submission" date="2019-02" db="EMBL/GenBank/DDBJ databases">
        <title>Deep-cultivation of Planctomycetes and their phenomic and genomic characterization uncovers novel biology.</title>
        <authorList>
            <person name="Wiegand S."/>
            <person name="Jogler M."/>
            <person name="Boedeker C."/>
            <person name="Pinto D."/>
            <person name="Vollmers J."/>
            <person name="Rivas-Marin E."/>
            <person name="Kohn T."/>
            <person name="Peeters S.H."/>
            <person name="Heuer A."/>
            <person name="Rast P."/>
            <person name="Oberbeckmann S."/>
            <person name="Bunk B."/>
            <person name="Jeske O."/>
            <person name="Meyerdierks A."/>
            <person name="Storesund J.E."/>
            <person name="Kallscheuer N."/>
            <person name="Luecker S."/>
            <person name="Lage O.M."/>
            <person name="Pohl T."/>
            <person name="Merkel B.J."/>
            <person name="Hornburger P."/>
            <person name="Mueller R.-W."/>
            <person name="Bruemmer F."/>
            <person name="Labrenz M."/>
            <person name="Spormann A.M."/>
            <person name="Op Den Camp H."/>
            <person name="Overmann J."/>
            <person name="Amann R."/>
            <person name="Jetten M.S.M."/>
            <person name="Mascher T."/>
            <person name="Medema M.H."/>
            <person name="Devos D.P."/>
            <person name="Kaster A.-K."/>
            <person name="Ovreas L."/>
            <person name="Rohde M."/>
            <person name="Galperin M.Y."/>
            <person name="Jogler C."/>
        </authorList>
    </citation>
    <scope>NUCLEOTIDE SEQUENCE [LARGE SCALE GENOMIC DNA]</scope>
    <source>
        <strain evidence="19 20">Pan54</strain>
    </source>
</reference>
<comment type="catalytic activity">
    <reaction evidence="14 15">
        <text>pyruvate + ATP + H2O = phosphoenolpyruvate + AMP + phosphate + 2 H(+)</text>
        <dbReference type="Rhea" id="RHEA:11364"/>
        <dbReference type="ChEBI" id="CHEBI:15361"/>
        <dbReference type="ChEBI" id="CHEBI:15377"/>
        <dbReference type="ChEBI" id="CHEBI:15378"/>
        <dbReference type="ChEBI" id="CHEBI:30616"/>
        <dbReference type="ChEBI" id="CHEBI:43474"/>
        <dbReference type="ChEBI" id="CHEBI:58702"/>
        <dbReference type="ChEBI" id="CHEBI:456215"/>
        <dbReference type="EC" id="2.7.9.2"/>
    </reaction>
</comment>
<dbReference type="InterPro" id="IPR000121">
    <property type="entry name" value="PEP_util_C"/>
</dbReference>
<comment type="function">
    <text evidence="2 15">Catalyzes the phosphorylation of pyruvate to phosphoenolpyruvate.</text>
</comment>
<evidence type="ECO:0000256" key="9">
    <source>
        <dbReference type="ARBA" id="ARBA00022741"/>
    </source>
</evidence>
<dbReference type="InterPro" id="IPR006319">
    <property type="entry name" value="PEP_synth"/>
</dbReference>
<evidence type="ECO:0000256" key="7">
    <source>
        <dbReference type="ARBA" id="ARBA00022679"/>
    </source>
</evidence>
<dbReference type="InterPro" id="IPR015813">
    <property type="entry name" value="Pyrv/PenolPyrv_kinase-like_dom"/>
</dbReference>
<keyword evidence="9 15" id="KW-0547">Nucleotide-binding</keyword>
<dbReference type="GO" id="GO:0046872">
    <property type="term" value="F:metal ion binding"/>
    <property type="evidence" value="ECO:0007669"/>
    <property type="project" value="UniProtKB-KW"/>
</dbReference>
<keyword evidence="12 15" id="KW-0460">Magnesium</keyword>
<dbReference type="InterPro" id="IPR013815">
    <property type="entry name" value="ATP_grasp_subdomain_1"/>
</dbReference>
<dbReference type="PRINTS" id="PR01736">
    <property type="entry name" value="PHPHTRNFRASE"/>
</dbReference>
<dbReference type="GO" id="GO:0008986">
    <property type="term" value="F:pyruvate, water dikinase activity"/>
    <property type="evidence" value="ECO:0007669"/>
    <property type="project" value="UniProtKB-EC"/>
</dbReference>
<dbReference type="Pfam" id="PF02896">
    <property type="entry name" value="PEP-utilizers_C"/>
    <property type="match status" value="1"/>
</dbReference>